<dbReference type="PANTHER" id="PTHR22847">
    <property type="entry name" value="WD40 REPEAT PROTEIN"/>
    <property type="match status" value="1"/>
</dbReference>
<reference evidence="4 5" key="1">
    <citation type="journal article" date="2013" name="Curr. Biol.">
        <title>The Genome of the Foraminiferan Reticulomyxa filosa.</title>
        <authorList>
            <person name="Glockner G."/>
            <person name="Hulsmann N."/>
            <person name="Schleicher M."/>
            <person name="Noegel A.A."/>
            <person name="Eichinger L."/>
            <person name="Gallinger C."/>
            <person name="Pawlowski J."/>
            <person name="Sierra R."/>
            <person name="Euteneuer U."/>
            <person name="Pillet L."/>
            <person name="Moustafa A."/>
            <person name="Platzer M."/>
            <person name="Groth M."/>
            <person name="Szafranski K."/>
            <person name="Schliwa M."/>
        </authorList>
    </citation>
    <scope>NUCLEOTIDE SEQUENCE [LARGE SCALE GENOMIC DNA]</scope>
</reference>
<sequence>FKTFSYTTETKKIVERMTTLNNGQNSTQLALSEEDIQMIIQYWIRIFHIKFGWINDLNVLVINYSKNIFMLDTFRSMSKLLKIFSGHTCCVCGIDYFTIDDRQFLCSGSYDCTVCVWDVETNKQIHLFHEHLDRVNCVKFSPYHYLKHHCNVICSSSDDGTIRFWDIKHNRQLQLLNGYTTYVYGIEFSSFNSGRYLCSGLHCKIIRLWDIETSEILHNFSGHENGVWCVDFSHNNNDNSNKSNNIGLIGGNGYTICSGSWDRTIRIWDIETTKQSIIFNGHGHVVSRVKYGSNELGISGGTNTILSGSFDESVRLWDIRSGQQSQIFNGHTSYVYDVEYSPL</sequence>
<dbReference type="Proteomes" id="UP000023152">
    <property type="component" value="Unassembled WGS sequence"/>
</dbReference>
<proteinExistence type="predicted"/>
<evidence type="ECO:0000256" key="2">
    <source>
        <dbReference type="ARBA" id="ARBA00022737"/>
    </source>
</evidence>
<name>X6LTZ7_RETFI</name>
<dbReference type="GO" id="GO:1990234">
    <property type="term" value="C:transferase complex"/>
    <property type="evidence" value="ECO:0007669"/>
    <property type="project" value="UniProtKB-ARBA"/>
</dbReference>
<evidence type="ECO:0000256" key="1">
    <source>
        <dbReference type="ARBA" id="ARBA00022574"/>
    </source>
</evidence>
<dbReference type="SUPFAM" id="SSF50978">
    <property type="entry name" value="WD40 repeat-like"/>
    <property type="match status" value="1"/>
</dbReference>
<dbReference type="EMBL" id="ASPP01028224">
    <property type="protein sequence ID" value="ETO05363.1"/>
    <property type="molecule type" value="Genomic_DNA"/>
</dbReference>
<feature type="repeat" description="WD" evidence="3">
    <location>
        <begin position="176"/>
        <end position="219"/>
    </location>
</feature>
<gene>
    <name evidence="4" type="ORF">RFI_32033</name>
</gene>
<dbReference type="AlphaFoldDB" id="X6LTZ7"/>
<dbReference type="InterPro" id="IPR015943">
    <property type="entry name" value="WD40/YVTN_repeat-like_dom_sf"/>
</dbReference>
<protein>
    <submittedName>
        <fullName evidence="4">WD repeat-containing protein</fullName>
    </submittedName>
</protein>
<dbReference type="PROSITE" id="PS50294">
    <property type="entry name" value="WD_REPEATS_REGION"/>
    <property type="match status" value="2"/>
</dbReference>
<feature type="repeat" description="WD" evidence="3">
    <location>
        <begin position="252"/>
        <end position="278"/>
    </location>
</feature>
<dbReference type="PROSITE" id="PS00678">
    <property type="entry name" value="WD_REPEATS_1"/>
    <property type="match status" value="4"/>
</dbReference>
<feature type="repeat" description="WD" evidence="3">
    <location>
        <begin position="84"/>
        <end position="127"/>
    </location>
</feature>
<feature type="repeat" description="WD" evidence="3">
    <location>
        <begin position="128"/>
        <end position="175"/>
    </location>
</feature>
<accession>X6LTZ7</accession>
<feature type="repeat" description="WD" evidence="3">
    <location>
        <begin position="279"/>
        <end position="327"/>
    </location>
</feature>
<dbReference type="PANTHER" id="PTHR22847:SF637">
    <property type="entry name" value="WD REPEAT DOMAIN 5B"/>
    <property type="match status" value="1"/>
</dbReference>
<keyword evidence="2" id="KW-0677">Repeat</keyword>
<evidence type="ECO:0000313" key="5">
    <source>
        <dbReference type="Proteomes" id="UP000023152"/>
    </source>
</evidence>
<dbReference type="PRINTS" id="PR00320">
    <property type="entry name" value="GPROTEINBRPT"/>
</dbReference>
<dbReference type="InterPro" id="IPR001680">
    <property type="entry name" value="WD40_rpt"/>
</dbReference>
<comment type="caution">
    <text evidence="4">The sequence shown here is derived from an EMBL/GenBank/DDBJ whole genome shotgun (WGS) entry which is preliminary data.</text>
</comment>
<dbReference type="InterPro" id="IPR019775">
    <property type="entry name" value="WD40_repeat_CS"/>
</dbReference>
<dbReference type="SMART" id="SM00320">
    <property type="entry name" value="WD40"/>
    <property type="match status" value="5"/>
</dbReference>
<feature type="non-terminal residue" evidence="4">
    <location>
        <position position="343"/>
    </location>
</feature>
<dbReference type="OMA" id="YSKNIFM"/>
<keyword evidence="1 3" id="KW-0853">WD repeat</keyword>
<feature type="non-terminal residue" evidence="4">
    <location>
        <position position="1"/>
    </location>
</feature>
<dbReference type="CDD" id="cd00200">
    <property type="entry name" value="WD40"/>
    <property type="match status" value="1"/>
</dbReference>
<dbReference type="Gene3D" id="2.130.10.10">
    <property type="entry name" value="YVTN repeat-like/Quinoprotein amine dehydrogenase"/>
    <property type="match status" value="3"/>
</dbReference>
<dbReference type="InterPro" id="IPR020472">
    <property type="entry name" value="WD40_PAC1"/>
</dbReference>
<dbReference type="Pfam" id="PF00400">
    <property type="entry name" value="WD40"/>
    <property type="match status" value="4"/>
</dbReference>
<evidence type="ECO:0000256" key="3">
    <source>
        <dbReference type="PROSITE-ProRule" id="PRU00221"/>
    </source>
</evidence>
<evidence type="ECO:0000313" key="4">
    <source>
        <dbReference type="EMBL" id="ETO05363.1"/>
    </source>
</evidence>
<keyword evidence="5" id="KW-1185">Reference proteome</keyword>
<dbReference type="PROSITE" id="PS50082">
    <property type="entry name" value="WD_REPEATS_2"/>
    <property type="match status" value="5"/>
</dbReference>
<organism evidence="4 5">
    <name type="scientific">Reticulomyxa filosa</name>
    <dbReference type="NCBI Taxonomy" id="46433"/>
    <lineage>
        <taxon>Eukaryota</taxon>
        <taxon>Sar</taxon>
        <taxon>Rhizaria</taxon>
        <taxon>Retaria</taxon>
        <taxon>Foraminifera</taxon>
        <taxon>Monothalamids</taxon>
        <taxon>Reticulomyxidae</taxon>
        <taxon>Reticulomyxa</taxon>
    </lineage>
</organism>
<dbReference type="InterPro" id="IPR036322">
    <property type="entry name" value="WD40_repeat_dom_sf"/>
</dbReference>